<comment type="caution">
    <text evidence="3">The sequence shown here is derived from an EMBL/GenBank/DDBJ whole genome shotgun (WGS) entry which is preliminary data.</text>
</comment>
<name>A0A2U3AJK7_9BACL</name>
<feature type="domain" description="Transcription regulator PadR N-terminal" evidence="2">
    <location>
        <begin position="7"/>
        <end position="82"/>
    </location>
</feature>
<dbReference type="Gene3D" id="1.10.10.10">
    <property type="entry name" value="Winged helix-like DNA-binding domain superfamily/Winged helix DNA-binding domain"/>
    <property type="match status" value="1"/>
</dbReference>
<evidence type="ECO:0000256" key="1">
    <source>
        <dbReference type="SAM" id="Coils"/>
    </source>
</evidence>
<dbReference type="InterPro" id="IPR005149">
    <property type="entry name" value="Tscrpt_reg_PadR_N"/>
</dbReference>
<feature type="coiled-coil region" evidence="1">
    <location>
        <begin position="115"/>
        <end position="142"/>
    </location>
</feature>
<dbReference type="RefSeq" id="WP_109306684.1">
    <property type="nucleotide sequence ID" value="NZ_BJUF01000037.1"/>
</dbReference>
<dbReference type="SUPFAM" id="SSF46785">
    <property type="entry name" value="Winged helix' DNA-binding domain"/>
    <property type="match status" value="1"/>
</dbReference>
<evidence type="ECO:0000313" key="3">
    <source>
        <dbReference type="EMBL" id="PWI24717.1"/>
    </source>
</evidence>
<sequence>MSIQIFILSKLMAENNYPYKLKKELSSPIPFDEMGKLTESKLYYHFDSLLKQGLVETVEVIHELNRPDKQIFSITDEGRKQLPLKMYELFTKANNLGEMIVGLVYIEFVDRQKVIEIFENRLKQHEEKLDKMISIYAKMKEKDQQRPVVMYYNDYFKDKMDRETYWLRTLIEGLKTKKY</sequence>
<reference evidence="3 4" key="1">
    <citation type="submission" date="2018-05" db="EMBL/GenBank/DDBJ databases">
        <title>Kurthia sibirica genome sequence.</title>
        <authorList>
            <person name="Maclea K.S."/>
            <person name="Goen A.E."/>
        </authorList>
    </citation>
    <scope>NUCLEOTIDE SEQUENCE [LARGE SCALE GENOMIC DNA]</scope>
    <source>
        <strain evidence="3 4">ATCC 49154</strain>
    </source>
</reference>
<proteinExistence type="predicted"/>
<organism evidence="3 4">
    <name type="scientific">Kurthia sibirica</name>
    <dbReference type="NCBI Taxonomy" id="202750"/>
    <lineage>
        <taxon>Bacteria</taxon>
        <taxon>Bacillati</taxon>
        <taxon>Bacillota</taxon>
        <taxon>Bacilli</taxon>
        <taxon>Bacillales</taxon>
        <taxon>Caryophanaceae</taxon>
        <taxon>Kurthia</taxon>
    </lineage>
</organism>
<keyword evidence="1" id="KW-0175">Coiled coil</keyword>
<protein>
    <submittedName>
        <fullName evidence="3">Transcriptional regulator</fullName>
    </submittedName>
</protein>
<dbReference type="Proteomes" id="UP000245938">
    <property type="component" value="Unassembled WGS sequence"/>
</dbReference>
<dbReference type="Pfam" id="PF03551">
    <property type="entry name" value="PadR"/>
    <property type="match status" value="1"/>
</dbReference>
<keyword evidence="4" id="KW-1185">Reference proteome</keyword>
<dbReference type="InterPro" id="IPR036388">
    <property type="entry name" value="WH-like_DNA-bd_sf"/>
</dbReference>
<evidence type="ECO:0000313" key="4">
    <source>
        <dbReference type="Proteomes" id="UP000245938"/>
    </source>
</evidence>
<dbReference type="EMBL" id="QFVR01000017">
    <property type="protein sequence ID" value="PWI24717.1"/>
    <property type="molecule type" value="Genomic_DNA"/>
</dbReference>
<accession>A0A2U3AJK7</accession>
<dbReference type="InterPro" id="IPR036390">
    <property type="entry name" value="WH_DNA-bd_sf"/>
</dbReference>
<gene>
    <name evidence="3" type="ORF">DEX24_12200</name>
</gene>
<evidence type="ECO:0000259" key="2">
    <source>
        <dbReference type="Pfam" id="PF03551"/>
    </source>
</evidence>
<dbReference type="OrthoDB" id="9808762at2"/>
<dbReference type="AlphaFoldDB" id="A0A2U3AJK7"/>